<gene>
    <name evidence="2" type="ORF">PTI45_00590</name>
</gene>
<name>A0A1E3L8Q8_9BACL</name>
<dbReference type="AlphaFoldDB" id="A0A1E3L8Q8"/>
<keyword evidence="3" id="KW-1185">Reference proteome</keyword>
<reference evidence="2 3" key="1">
    <citation type="submission" date="2016-08" db="EMBL/GenBank/DDBJ databases">
        <title>Genome sequencing of Paenibacillus sp. TI45-13ar, isolated from Korean traditional nuruk.</title>
        <authorList>
            <person name="Kim S.-J."/>
        </authorList>
    </citation>
    <scope>NUCLEOTIDE SEQUENCE [LARGE SCALE GENOMIC DNA]</scope>
    <source>
        <strain evidence="2 3">TI45-13ar</strain>
    </source>
</reference>
<dbReference type="EMBL" id="MDER01000026">
    <property type="protein sequence ID" value="ODP29971.1"/>
    <property type="molecule type" value="Genomic_DNA"/>
</dbReference>
<dbReference type="Pfam" id="PF01966">
    <property type="entry name" value="HD"/>
    <property type="match status" value="1"/>
</dbReference>
<evidence type="ECO:0000313" key="2">
    <source>
        <dbReference type="EMBL" id="ODP29971.1"/>
    </source>
</evidence>
<dbReference type="Pfam" id="PF19276">
    <property type="entry name" value="HD_assoc_2"/>
    <property type="match status" value="1"/>
</dbReference>
<dbReference type="STRING" id="1886670.PTI45_00590"/>
<sequence>MKPVQPLGEEKVFKDPVHNYIHVQDRLIWTLINTPEFQRLRRIRQLGTSYLTFHGAEHSRFSHSLGVYEITRRIISQFERGGFEDWPREESLVALCAALLHDLGHGPFSHSIEEAFDMDHEEWTCRILLGDTEVNRVLEEAENGLAERVASVIRKDYEKKIVVNLVSSPLDADRMDYLLRDAYFTGVNYGTIDVDRILRMLRPHNGRVVVKESGMHAIEDYLMARYQMYWQVYFHPVTRSSDIVLKQIFRRAKELFDEGFDFKFLPYPLPELFKGDIQVGDYLLLDEALVQTAFMQWTREDDDILADVCHRFMQRKLYKYVETDLIDKQTISSIRSEFARVGLHPDYDLEIDFPTDLPYDVFRPGDPKKEKQILLLDRQNRIQEISEVSDIVRSISGIHRGRYHLYYPQDKLEKVIHQLSEEVAAIFENKINPPQMEFEI</sequence>
<dbReference type="InterPro" id="IPR003607">
    <property type="entry name" value="HD/PDEase_dom"/>
</dbReference>
<dbReference type="PANTHER" id="PTHR11373:SF4">
    <property type="entry name" value="DEOXYNUCLEOSIDE TRIPHOSPHATE TRIPHOSPHOHYDROLASE SAMHD1"/>
    <property type="match status" value="1"/>
</dbReference>
<dbReference type="CDD" id="cd00077">
    <property type="entry name" value="HDc"/>
    <property type="match status" value="1"/>
</dbReference>
<dbReference type="PROSITE" id="PS51831">
    <property type="entry name" value="HD"/>
    <property type="match status" value="1"/>
</dbReference>
<dbReference type="Gene3D" id="1.10.3210.10">
    <property type="entry name" value="Hypothetical protein af1432"/>
    <property type="match status" value="1"/>
</dbReference>
<dbReference type="RefSeq" id="WP_069326062.1">
    <property type="nucleotide sequence ID" value="NZ_MDER01000026.1"/>
</dbReference>
<accession>A0A1E3L8Q8</accession>
<dbReference type="GO" id="GO:0006203">
    <property type="term" value="P:dGTP catabolic process"/>
    <property type="evidence" value="ECO:0007669"/>
    <property type="project" value="TreeGrafter"/>
</dbReference>
<comment type="caution">
    <text evidence="2">The sequence shown here is derived from an EMBL/GenBank/DDBJ whole genome shotgun (WGS) entry which is preliminary data.</text>
</comment>
<dbReference type="PATRIC" id="fig|1886670.3.peg.609"/>
<dbReference type="SMART" id="SM00471">
    <property type="entry name" value="HDc"/>
    <property type="match status" value="1"/>
</dbReference>
<dbReference type="InterPro" id="IPR045509">
    <property type="entry name" value="HD_assoc_2"/>
</dbReference>
<organism evidence="2 3">
    <name type="scientific">Paenibacillus nuruki</name>
    <dbReference type="NCBI Taxonomy" id="1886670"/>
    <lineage>
        <taxon>Bacteria</taxon>
        <taxon>Bacillati</taxon>
        <taxon>Bacillota</taxon>
        <taxon>Bacilli</taxon>
        <taxon>Bacillales</taxon>
        <taxon>Paenibacillaceae</taxon>
        <taxon>Paenibacillus</taxon>
    </lineage>
</organism>
<protein>
    <recommendedName>
        <fullName evidence="1">HD domain-containing protein</fullName>
    </recommendedName>
</protein>
<evidence type="ECO:0000313" key="3">
    <source>
        <dbReference type="Proteomes" id="UP000094578"/>
    </source>
</evidence>
<dbReference type="PANTHER" id="PTHR11373">
    <property type="entry name" value="DEOXYNUCLEOSIDE TRIPHOSPHATE TRIPHOSPHOHYDROLASE"/>
    <property type="match status" value="1"/>
</dbReference>
<feature type="domain" description="HD" evidence="1">
    <location>
        <begin position="60"/>
        <end position="178"/>
    </location>
</feature>
<dbReference type="SUPFAM" id="SSF109604">
    <property type="entry name" value="HD-domain/PDEase-like"/>
    <property type="match status" value="1"/>
</dbReference>
<dbReference type="InterPro" id="IPR006674">
    <property type="entry name" value="HD_domain"/>
</dbReference>
<dbReference type="Proteomes" id="UP000094578">
    <property type="component" value="Unassembled WGS sequence"/>
</dbReference>
<proteinExistence type="predicted"/>
<dbReference type="InterPro" id="IPR050135">
    <property type="entry name" value="dGTPase-like"/>
</dbReference>
<dbReference type="FunFam" id="1.10.3210.10:FF:000014">
    <property type="entry name" value="HD domain-containing protein"/>
    <property type="match status" value="1"/>
</dbReference>
<evidence type="ECO:0000259" key="1">
    <source>
        <dbReference type="PROSITE" id="PS51831"/>
    </source>
</evidence>
<dbReference type="GO" id="GO:0008832">
    <property type="term" value="F:dGTPase activity"/>
    <property type="evidence" value="ECO:0007669"/>
    <property type="project" value="TreeGrafter"/>
</dbReference>